<dbReference type="Proteomes" id="UP000191901">
    <property type="component" value="Chromosome"/>
</dbReference>
<dbReference type="PANTHER" id="PTHR48079:SF6">
    <property type="entry name" value="NAD(P)-BINDING DOMAIN-CONTAINING PROTEIN-RELATED"/>
    <property type="match status" value="1"/>
</dbReference>
<reference evidence="2 3" key="1">
    <citation type="journal article" date="2016" name="Biochim. Biophys. Acta">
        <title>Characterization of red-shifted phycobilisomes isolated from the chlorophyll f-containing cyanobacterium Halomicronema hongdechloris.</title>
        <authorList>
            <person name="Li Y."/>
            <person name="Lin Y."/>
            <person name="Garvey C.J."/>
            <person name="Birch D."/>
            <person name="Corkery R.W."/>
            <person name="Loughlin P.C."/>
            <person name="Scheer H."/>
            <person name="Willows R.D."/>
            <person name="Chen M."/>
        </authorList>
    </citation>
    <scope>NUCLEOTIDE SEQUENCE [LARGE SCALE GENOMIC DNA]</scope>
    <source>
        <strain evidence="2 3">C2206</strain>
    </source>
</reference>
<dbReference type="GO" id="GO:0004029">
    <property type="term" value="F:aldehyde dehydrogenase (NAD+) activity"/>
    <property type="evidence" value="ECO:0007669"/>
    <property type="project" value="TreeGrafter"/>
</dbReference>
<feature type="domain" description="NAD-dependent epimerase/dehydratase" evidence="1">
    <location>
        <begin position="2"/>
        <end position="56"/>
    </location>
</feature>
<evidence type="ECO:0000313" key="3">
    <source>
        <dbReference type="Proteomes" id="UP000191901"/>
    </source>
</evidence>
<dbReference type="InterPro" id="IPR051783">
    <property type="entry name" value="NAD(P)-dependent_oxidoreduct"/>
</dbReference>
<proteinExistence type="predicted"/>
<keyword evidence="3" id="KW-1185">Reference proteome</keyword>
<gene>
    <name evidence="2" type="ORF">XM38_008410</name>
</gene>
<organism evidence="2 3">
    <name type="scientific">Halomicronema hongdechloris C2206</name>
    <dbReference type="NCBI Taxonomy" id="1641165"/>
    <lineage>
        <taxon>Bacteria</taxon>
        <taxon>Bacillati</taxon>
        <taxon>Cyanobacteriota</taxon>
        <taxon>Cyanophyceae</taxon>
        <taxon>Nodosilineales</taxon>
        <taxon>Nodosilineaceae</taxon>
        <taxon>Halomicronema</taxon>
    </lineage>
</organism>
<dbReference type="InterPro" id="IPR001509">
    <property type="entry name" value="Epimerase_deHydtase"/>
</dbReference>
<sequence length="147" mass="15467">MIRPAIVYGHGGGLIAMLIQAAREADAVPIIGQGETVWPLVHVEDLARLYERAVVEAPAGTVLIGAGEHLSVHAIAAAMALVVGVDDRRQVLTLAEARQTWGALADALALDQRVSSDRAKTLLNWTPSAPSLLAELAHGSYRHAIAA</sequence>
<accession>A0A1Z3HI03</accession>
<evidence type="ECO:0000259" key="1">
    <source>
        <dbReference type="Pfam" id="PF01370"/>
    </source>
</evidence>
<name>A0A1Z3HI03_9CYAN</name>
<dbReference type="GO" id="GO:0005737">
    <property type="term" value="C:cytoplasm"/>
    <property type="evidence" value="ECO:0007669"/>
    <property type="project" value="TreeGrafter"/>
</dbReference>
<dbReference type="PANTHER" id="PTHR48079">
    <property type="entry name" value="PROTEIN YEEZ"/>
    <property type="match status" value="1"/>
</dbReference>
<dbReference type="KEGG" id="hhg:XM38_008410"/>
<dbReference type="AlphaFoldDB" id="A0A1Z3HI03"/>
<evidence type="ECO:0000313" key="2">
    <source>
        <dbReference type="EMBL" id="ASC69911.1"/>
    </source>
</evidence>
<dbReference type="Gene3D" id="3.40.50.720">
    <property type="entry name" value="NAD(P)-binding Rossmann-like Domain"/>
    <property type="match status" value="1"/>
</dbReference>
<dbReference type="SUPFAM" id="SSF51735">
    <property type="entry name" value="NAD(P)-binding Rossmann-fold domains"/>
    <property type="match status" value="1"/>
</dbReference>
<dbReference type="InterPro" id="IPR036291">
    <property type="entry name" value="NAD(P)-bd_dom_sf"/>
</dbReference>
<dbReference type="Pfam" id="PF01370">
    <property type="entry name" value="Epimerase"/>
    <property type="match status" value="1"/>
</dbReference>
<dbReference type="EMBL" id="CP021983">
    <property type="protein sequence ID" value="ASC69911.1"/>
    <property type="molecule type" value="Genomic_DNA"/>
</dbReference>
<protein>
    <submittedName>
        <fullName evidence="2">NAD-dependent epimerase</fullName>
    </submittedName>
</protein>